<dbReference type="InParanoid" id="A0A674HVF4"/>
<dbReference type="Gene3D" id="2.80.10.50">
    <property type="match status" value="1"/>
</dbReference>
<dbReference type="PANTHER" id="PTHR11818:SF50">
    <property type="entry name" value="BETA_GAMMA CRYSTALLIN DOMAIN-CONTAINING PROTEIN 2"/>
    <property type="match status" value="1"/>
</dbReference>
<feature type="domain" description="Beta/gamma crystallin 'Greek key'" evidence="4">
    <location>
        <begin position="970"/>
        <end position="1013"/>
    </location>
</feature>
<dbReference type="PRINTS" id="PR01367">
    <property type="entry name" value="BGCRYSTALLIN"/>
</dbReference>
<dbReference type="PROSITE" id="PS50231">
    <property type="entry name" value="RICIN_B_LECTIN"/>
    <property type="match status" value="1"/>
</dbReference>
<dbReference type="SMART" id="SM00247">
    <property type="entry name" value="XTALbg"/>
    <property type="match status" value="6"/>
</dbReference>
<dbReference type="InterPro" id="IPR035992">
    <property type="entry name" value="Ricin_B-like_lectins"/>
</dbReference>
<dbReference type="SUPFAM" id="SSF49695">
    <property type="entry name" value="gamma-Crystallin-like"/>
    <property type="match status" value="3"/>
</dbReference>
<evidence type="ECO:0000256" key="2">
    <source>
        <dbReference type="ARBA" id="ARBA00022737"/>
    </source>
</evidence>
<proteinExistence type="inferred from homology"/>
<dbReference type="AlphaFoldDB" id="A0A674HVF4"/>
<dbReference type="InterPro" id="IPR001064">
    <property type="entry name" value="Beta/gamma_crystallin"/>
</dbReference>
<evidence type="ECO:0000256" key="1">
    <source>
        <dbReference type="ARBA" id="ARBA00009646"/>
    </source>
</evidence>
<evidence type="ECO:0000313" key="5">
    <source>
        <dbReference type="Ensembl" id="ENSTGUP00000038402.1"/>
    </source>
</evidence>
<dbReference type="InterPro" id="IPR011024">
    <property type="entry name" value="G_crystallin-like"/>
</dbReference>
<dbReference type="Proteomes" id="UP000007754">
    <property type="component" value="Chromosome 23"/>
</dbReference>
<feature type="domain" description="Beta/gamma crystallin 'Greek key'" evidence="4">
    <location>
        <begin position="879"/>
        <end position="921"/>
    </location>
</feature>
<dbReference type="Pfam" id="PF00652">
    <property type="entry name" value="Ricin_B_lectin"/>
    <property type="match status" value="1"/>
</dbReference>
<protein>
    <submittedName>
        <fullName evidence="5">Crystallin beta-gamma domain containing 2</fullName>
    </submittedName>
</protein>
<reference evidence="5" key="3">
    <citation type="submission" date="2025-09" db="UniProtKB">
        <authorList>
            <consortium name="Ensembl"/>
        </authorList>
    </citation>
    <scope>IDENTIFICATION</scope>
</reference>
<feature type="domain" description="Beta/gamma crystallin 'Greek key'" evidence="4">
    <location>
        <begin position="615"/>
        <end position="657"/>
    </location>
</feature>
<feature type="compositionally biased region" description="Low complexity" evidence="3">
    <location>
        <begin position="22"/>
        <end position="32"/>
    </location>
</feature>
<dbReference type="Pfam" id="PF00030">
    <property type="entry name" value="Crystall"/>
    <property type="match status" value="6"/>
</dbReference>
<evidence type="ECO:0000256" key="3">
    <source>
        <dbReference type="SAM" id="MobiDB-lite"/>
    </source>
</evidence>
<dbReference type="GeneTree" id="ENSGT00940000157740"/>
<evidence type="ECO:0000259" key="4">
    <source>
        <dbReference type="PROSITE" id="PS50915"/>
    </source>
</evidence>
<comment type="similarity">
    <text evidence="1">Belongs to the beta/gamma-crystallin family.</text>
</comment>
<feature type="region of interest" description="Disordered" evidence="3">
    <location>
        <begin position="532"/>
        <end position="571"/>
    </location>
</feature>
<dbReference type="Ensembl" id="ENSTGUT00000035592.1">
    <property type="protein sequence ID" value="ENSTGUP00000038402.1"/>
    <property type="gene ID" value="ENSTGUG00000001038.2"/>
</dbReference>
<feature type="domain" description="Beta/gamma crystallin 'Greek key'" evidence="4">
    <location>
        <begin position="789"/>
        <end position="831"/>
    </location>
</feature>
<feature type="compositionally biased region" description="Basic and acidic residues" evidence="3">
    <location>
        <begin position="561"/>
        <end position="571"/>
    </location>
</feature>
<feature type="domain" description="Beta/gamma crystallin 'Greek key'" evidence="4">
    <location>
        <begin position="1060"/>
        <end position="1101"/>
    </location>
</feature>
<keyword evidence="6" id="KW-1185">Reference proteome</keyword>
<dbReference type="SMART" id="SM00458">
    <property type="entry name" value="RICIN"/>
    <property type="match status" value="1"/>
</dbReference>
<feature type="domain" description="Beta/gamma crystallin 'Greek key'" evidence="4">
    <location>
        <begin position="575"/>
        <end position="614"/>
    </location>
</feature>
<evidence type="ECO:0000313" key="6">
    <source>
        <dbReference type="Proteomes" id="UP000007754"/>
    </source>
</evidence>
<sequence>MDPPFRHAKSRAFISSVELSVGPGATAAPGGTSRCQKVPPVSRRLESPGSARGRAGSPSRVSLLLQAWEREIVEKTGSSPTAPTHREHSSSASLLKDFTAHGPIFSQVYAPAQRPRRQDERGKGGPGGDGSPSSAGTPREVPVHRESYVHGALLPTRPTERPVGAPGDGPGAPCAAGHSPAVPRARQVRVLRTGRDVAQGRGAPNGTHGPRQDGGGFAVPAVGRESSAGSTEAAGLLAEGSPEEKDSAQAEPTPLKAAGGAGDRPGDPQTSLASSSQCPSAGAGGQAALPGTGEGSVADVDGTIPATPPRTESPPGAGSIPENHPPEVSDGPEPSPETAASAKAEIEPEGDETMGDPQGTAQEAESSPEPPSEPPAPESPPDASEEDPELLVDMEIFVDTLRNMEPSEMRKAPKAPRQPRPSALGRCAALPPIHEDRVAPRLLARGPAARPEGAREEEEEIKNPYLSPEERAAARTLHGAPREGWAEGGSLLGTLGADESAKPVAGGPAERSVLFRGNGLADARREAAAAAAAPSGCRGMAAAAEVPPRSSPARPLGSSQHEGKEGSEKINTRPGKIILYSDAGFAGHKREIWDDIPDATSWELSHTISIRVIRGGWVMYEKPRFRGRKCVLAEGDVEIDNPWTARPFRIGSFKRVVRDYRSPEISLFAGENGQGARLRFSGSAEDTRQRGQAWLLYSKPFFDDDPYVLEPGGYPNLKAWGAKDPSICSMHPIRLGCPVVERPGEPQVLIYEAAAFQGRSFTISRDIYDLKRLSEPALPTVGSLRVLGGCWVGYEKEGFRGHQYLLEEGEYQDWRQWGGYSEELVSLRLIRTDFSDPALVLFEAMDFEEGASVELSEALPDTRLAGYGSVTQSVHVLSGVWVAYEGPNYSGEQYVLEKGVYRNCEDWGATDCRIASAQPILQVREHNLHFVSKILLFSEPDFLGDHVAFEEDQEALPEGFIPRSCRVRGGSWILLDGQDFAGEQHVLSEGEYPTLSAMGCLCSTAIRSLKRVPLFFSEPSIFLHGLECFEGKEIELNSEVRSLQAEGFNNHVLSVRVKGGIWVLCEHGDFRGRQWLLDCTEITNWLTYSGLQHVGSLYPIRQRRIYFRIRSRELELFLSVPDDVEDMKAGRVVVSSLSEQSSSVWYYEDGLIKNQVAPNMSLQVIGPAGKGAKAVLWSETRVPRQTWSVDSQGRIRSQMFEDMVLDVKGGRSYDRDHAIVWDTADERPTQLWDIQVL</sequence>
<dbReference type="SUPFAM" id="SSF50370">
    <property type="entry name" value="Ricin B-like lectins"/>
    <property type="match status" value="1"/>
</dbReference>
<name>A0A674HVF4_TAEGU</name>
<feature type="compositionally biased region" description="Pro residues" evidence="3">
    <location>
        <begin position="368"/>
        <end position="380"/>
    </location>
</feature>
<dbReference type="InterPro" id="IPR050252">
    <property type="entry name" value="Beta/Gamma-Crystallin"/>
</dbReference>
<feature type="compositionally biased region" description="Polar residues" evidence="3">
    <location>
        <begin position="268"/>
        <end position="279"/>
    </location>
</feature>
<feature type="domain" description="Beta/gamma crystallin 'Greek key'" evidence="4">
    <location>
        <begin position="692"/>
        <end position="734"/>
    </location>
</feature>
<accession>A0A674HVF4</accession>
<feature type="compositionally biased region" description="Low complexity" evidence="3">
    <location>
        <begin position="532"/>
        <end position="544"/>
    </location>
</feature>
<dbReference type="Gene3D" id="2.60.20.10">
    <property type="entry name" value="Crystallins"/>
    <property type="match status" value="6"/>
</dbReference>
<feature type="region of interest" description="Disordered" evidence="3">
    <location>
        <begin position="72"/>
        <end position="491"/>
    </location>
</feature>
<keyword evidence="2" id="KW-0677">Repeat</keyword>
<feature type="domain" description="Beta/gamma crystallin 'Greek key'" evidence="4">
    <location>
        <begin position="746"/>
        <end position="788"/>
    </location>
</feature>
<dbReference type="InterPro" id="IPR000772">
    <property type="entry name" value="Ricin_B_lectin"/>
</dbReference>
<organism evidence="5 6">
    <name type="scientific">Taeniopygia guttata</name>
    <name type="common">Zebra finch</name>
    <name type="synonym">Poephila guttata</name>
    <dbReference type="NCBI Taxonomy" id="59729"/>
    <lineage>
        <taxon>Eukaryota</taxon>
        <taxon>Metazoa</taxon>
        <taxon>Chordata</taxon>
        <taxon>Craniata</taxon>
        <taxon>Vertebrata</taxon>
        <taxon>Euteleostomi</taxon>
        <taxon>Archelosauria</taxon>
        <taxon>Archosauria</taxon>
        <taxon>Dinosauria</taxon>
        <taxon>Saurischia</taxon>
        <taxon>Theropoda</taxon>
        <taxon>Coelurosauria</taxon>
        <taxon>Aves</taxon>
        <taxon>Neognathae</taxon>
        <taxon>Neoaves</taxon>
        <taxon>Telluraves</taxon>
        <taxon>Australaves</taxon>
        <taxon>Passeriformes</taxon>
        <taxon>Passeroidea</taxon>
        <taxon>Estrildidae</taxon>
        <taxon>Estrildinae</taxon>
        <taxon>Taeniopygia</taxon>
    </lineage>
</organism>
<feature type="region of interest" description="Disordered" evidence="3">
    <location>
        <begin position="22"/>
        <end position="60"/>
    </location>
</feature>
<reference evidence="5" key="2">
    <citation type="submission" date="2025-08" db="UniProtKB">
        <authorList>
            <consortium name="Ensembl"/>
        </authorList>
    </citation>
    <scope>IDENTIFICATION</scope>
</reference>
<feature type="compositionally biased region" description="Acidic residues" evidence="3">
    <location>
        <begin position="383"/>
        <end position="392"/>
    </location>
</feature>
<dbReference type="PROSITE" id="PS50915">
    <property type="entry name" value="CRYSTALLIN_BETA_GAMMA"/>
    <property type="match status" value="8"/>
</dbReference>
<reference evidence="5 6" key="1">
    <citation type="journal article" date="2010" name="Nature">
        <title>The genome of a songbird.</title>
        <authorList>
            <person name="Warren W.C."/>
            <person name="Clayton D.F."/>
            <person name="Ellegren H."/>
            <person name="Arnold A.P."/>
            <person name="Hillier L.W."/>
            <person name="Kunstner A."/>
            <person name="Searle S."/>
            <person name="White S."/>
            <person name="Vilella A.J."/>
            <person name="Fairley S."/>
            <person name="Heger A."/>
            <person name="Kong L."/>
            <person name="Ponting C.P."/>
            <person name="Jarvis E.D."/>
            <person name="Mello C.V."/>
            <person name="Minx P."/>
            <person name="Lovell P."/>
            <person name="Velho T.A."/>
            <person name="Ferris M."/>
            <person name="Balakrishnan C.N."/>
            <person name="Sinha S."/>
            <person name="Blatti C."/>
            <person name="London S.E."/>
            <person name="Li Y."/>
            <person name="Lin Y.C."/>
            <person name="George J."/>
            <person name="Sweedler J."/>
            <person name="Southey B."/>
            <person name="Gunaratne P."/>
            <person name="Watson M."/>
            <person name="Nam K."/>
            <person name="Backstrom N."/>
            <person name="Smeds L."/>
            <person name="Nabholz B."/>
            <person name="Itoh Y."/>
            <person name="Whitney O."/>
            <person name="Pfenning A.R."/>
            <person name="Howard J."/>
            <person name="Volker M."/>
            <person name="Skinner B.M."/>
            <person name="Griffin D.K."/>
            <person name="Ye L."/>
            <person name="McLaren W.M."/>
            <person name="Flicek P."/>
            <person name="Quesada V."/>
            <person name="Velasco G."/>
            <person name="Lopez-Otin C."/>
            <person name="Puente X.S."/>
            <person name="Olender T."/>
            <person name="Lancet D."/>
            <person name="Smit A.F."/>
            <person name="Hubley R."/>
            <person name="Konkel M.K."/>
            <person name="Walker J.A."/>
            <person name="Batzer M.A."/>
            <person name="Gu W."/>
            <person name="Pollock D.D."/>
            <person name="Chen L."/>
            <person name="Cheng Z."/>
            <person name="Eichler E.E."/>
            <person name="Stapley J."/>
            <person name="Slate J."/>
            <person name="Ekblom R."/>
            <person name="Birkhead T."/>
            <person name="Burke T."/>
            <person name="Burt D."/>
            <person name="Scharff C."/>
            <person name="Adam I."/>
            <person name="Richard H."/>
            <person name="Sultan M."/>
            <person name="Soldatov A."/>
            <person name="Lehrach H."/>
            <person name="Edwards S.V."/>
            <person name="Yang S.P."/>
            <person name="Li X."/>
            <person name="Graves T."/>
            <person name="Fulton L."/>
            <person name="Nelson J."/>
            <person name="Chinwalla A."/>
            <person name="Hou S."/>
            <person name="Mardis E.R."/>
            <person name="Wilson R.K."/>
        </authorList>
    </citation>
    <scope>NUCLEOTIDE SEQUENCE [LARGE SCALE GENOMIC DNA]</scope>
</reference>
<feature type="compositionally biased region" description="Low complexity" evidence="3">
    <location>
        <begin position="440"/>
        <end position="451"/>
    </location>
</feature>
<dbReference type="PANTHER" id="PTHR11818">
    <property type="entry name" value="BETA/GAMMA CRYSTALLIN"/>
    <property type="match status" value="1"/>
</dbReference>